<evidence type="ECO:0000256" key="1">
    <source>
        <dbReference type="SAM" id="Coils"/>
    </source>
</evidence>
<keyword evidence="3" id="KW-1185">Reference proteome</keyword>
<reference evidence="2 3" key="1">
    <citation type="submission" date="2023-05" db="EMBL/GenBank/DDBJ databases">
        <title>B98-5 Cell Line De Novo Hybrid Assembly: An Optical Mapping Approach.</title>
        <authorList>
            <person name="Kananen K."/>
            <person name="Auerbach J.A."/>
            <person name="Kautto E."/>
            <person name="Blachly J.S."/>
        </authorList>
    </citation>
    <scope>NUCLEOTIDE SEQUENCE [LARGE SCALE GENOMIC DNA]</scope>
    <source>
        <strain evidence="2">B95-8</strain>
        <tissue evidence="2">Cell line</tissue>
    </source>
</reference>
<protein>
    <submittedName>
        <fullName evidence="2">Cytohesin-4</fullName>
    </submittedName>
</protein>
<comment type="caution">
    <text evidence="2">The sequence shown here is derived from an EMBL/GenBank/DDBJ whole genome shotgun (WGS) entry which is preliminary data.</text>
</comment>
<dbReference type="EMBL" id="JASSZA010000001">
    <property type="protein sequence ID" value="KAK2121488.1"/>
    <property type="molecule type" value="Genomic_DNA"/>
</dbReference>
<evidence type="ECO:0000313" key="2">
    <source>
        <dbReference type="EMBL" id="KAK2121488.1"/>
    </source>
</evidence>
<gene>
    <name evidence="2" type="primary">CYTH4_2</name>
    <name evidence="2" type="ORF">P7K49_002874</name>
</gene>
<dbReference type="Proteomes" id="UP001266305">
    <property type="component" value="Unassembled WGS sequence"/>
</dbReference>
<accession>A0ABQ9WIJ4</accession>
<evidence type="ECO:0000313" key="3">
    <source>
        <dbReference type="Proteomes" id="UP001266305"/>
    </source>
</evidence>
<name>A0ABQ9WIJ4_SAGOE</name>
<keyword evidence="1" id="KW-0175">Coiled coil</keyword>
<proteinExistence type="predicted"/>
<feature type="coiled-coil region" evidence="1">
    <location>
        <begin position="30"/>
        <end position="64"/>
    </location>
</feature>
<sequence>MEHGDETAGPAVGVIIALPEELSSREAEELQRIKWHRKQLLEDIQKLKDEIADVFAQIDCFESAEER</sequence>
<organism evidence="2 3">
    <name type="scientific">Saguinus oedipus</name>
    <name type="common">Cotton-top tamarin</name>
    <name type="synonym">Oedipomidas oedipus</name>
    <dbReference type="NCBI Taxonomy" id="9490"/>
    <lineage>
        <taxon>Eukaryota</taxon>
        <taxon>Metazoa</taxon>
        <taxon>Chordata</taxon>
        <taxon>Craniata</taxon>
        <taxon>Vertebrata</taxon>
        <taxon>Euteleostomi</taxon>
        <taxon>Mammalia</taxon>
        <taxon>Eutheria</taxon>
        <taxon>Euarchontoglires</taxon>
        <taxon>Primates</taxon>
        <taxon>Haplorrhini</taxon>
        <taxon>Platyrrhini</taxon>
        <taxon>Cebidae</taxon>
        <taxon>Callitrichinae</taxon>
        <taxon>Saguinus</taxon>
    </lineage>
</organism>